<dbReference type="InterPro" id="IPR024932">
    <property type="entry name" value="ApbE"/>
</dbReference>
<keyword evidence="12" id="KW-0997">Cell inner membrane</keyword>
<accession>A0A5J5H217</accession>
<keyword evidence="14" id="KW-1185">Reference proteome</keyword>
<dbReference type="Pfam" id="PF02424">
    <property type="entry name" value="ApbE"/>
    <property type="match status" value="1"/>
</dbReference>
<dbReference type="GO" id="GO:0016740">
    <property type="term" value="F:transferase activity"/>
    <property type="evidence" value="ECO:0007669"/>
    <property type="project" value="UniProtKB-UniRule"/>
</dbReference>
<dbReference type="EMBL" id="VYKL01000045">
    <property type="protein sequence ID" value="KAA9014500.1"/>
    <property type="molecule type" value="Genomic_DNA"/>
</dbReference>
<evidence type="ECO:0000256" key="1">
    <source>
        <dbReference type="ARBA" id="ARBA00011955"/>
    </source>
</evidence>
<keyword evidence="3 10" id="KW-0285">Flavoprotein</keyword>
<dbReference type="GO" id="GO:0046872">
    <property type="term" value="F:metal ion binding"/>
    <property type="evidence" value="ECO:0007669"/>
    <property type="project" value="UniProtKB-UniRule"/>
</dbReference>
<dbReference type="OrthoDB" id="9778595at2"/>
<feature type="binding site" evidence="11">
    <location>
        <position position="298"/>
    </location>
    <ligand>
        <name>Mg(2+)</name>
        <dbReference type="ChEBI" id="CHEBI:18420"/>
    </ligand>
</feature>
<dbReference type="PIRSF" id="PIRSF006268">
    <property type="entry name" value="ApbE"/>
    <property type="match status" value="1"/>
</dbReference>
<evidence type="ECO:0000256" key="8">
    <source>
        <dbReference type="ARBA" id="ARBA00031306"/>
    </source>
</evidence>
<evidence type="ECO:0000256" key="9">
    <source>
        <dbReference type="ARBA" id="ARBA00048540"/>
    </source>
</evidence>
<evidence type="ECO:0000313" key="13">
    <source>
        <dbReference type="EMBL" id="KAA9014500.1"/>
    </source>
</evidence>
<comment type="function">
    <text evidence="12">Flavin transferase that catalyzes the transfer of the FMN moiety of FAD and its covalent binding to the hydroxyl group of a threonine residue in a target flavoprotein.</text>
</comment>
<keyword evidence="4 10" id="KW-0808">Transferase</keyword>
<name>A0A5J5H217_9BACI</name>
<keyword evidence="12" id="KW-0732">Signal</keyword>
<dbReference type="GO" id="GO:0005886">
    <property type="term" value="C:plasma membrane"/>
    <property type="evidence" value="ECO:0007669"/>
    <property type="project" value="UniProtKB-SubCell"/>
</dbReference>
<keyword evidence="5 10" id="KW-0479">Metal-binding</keyword>
<organism evidence="13 14">
    <name type="scientific">Niallia endozanthoxylica</name>
    <dbReference type="NCBI Taxonomy" id="2036016"/>
    <lineage>
        <taxon>Bacteria</taxon>
        <taxon>Bacillati</taxon>
        <taxon>Bacillota</taxon>
        <taxon>Bacilli</taxon>
        <taxon>Bacillales</taxon>
        <taxon>Bacillaceae</taxon>
        <taxon>Niallia</taxon>
    </lineage>
</organism>
<dbReference type="InterPro" id="IPR003374">
    <property type="entry name" value="ApbE-like_sf"/>
</dbReference>
<feature type="binding site" evidence="11">
    <location>
        <position position="302"/>
    </location>
    <ligand>
        <name>Mg(2+)</name>
        <dbReference type="ChEBI" id="CHEBI:18420"/>
    </ligand>
</feature>
<reference evidence="13 14" key="1">
    <citation type="submission" date="2019-09" db="EMBL/GenBank/DDBJ databases">
        <title>Whole genome sequences of isolates from the Mars Exploration Rovers.</title>
        <authorList>
            <person name="Seuylemezian A."/>
            <person name="Vaishampayan P."/>
        </authorList>
    </citation>
    <scope>NUCLEOTIDE SEQUENCE [LARGE SCALE GENOMIC DNA]</scope>
    <source>
        <strain evidence="13 14">MER_TA_151</strain>
    </source>
</reference>
<evidence type="ECO:0000256" key="4">
    <source>
        <dbReference type="ARBA" id="ARBA00022679"/>
    </source>
</evidence>
<dbReference type="RefSeq" id="WP_150442427.1">
    <property type="nucleotide sequence ID" value="NZ_VYKL01000045.1"/>
</dbReference>
<evidence type="ECO:0000313" key="14">
    <source>
        <dbReference type="Proteomes" id="UP000326671"/>
    </source>
</evidence>
<comment type="similarity">
    <text evidence="10 12">Belongs to the ApbE family.</text>
</comment>
<dbReference type="Proteomes" id="UP000326671">
    <property type="component" value="Unassembled WGS sequence"/>
</dbReference>
<evidence type="ECO:0000256" key="3">
    <source>
        <dbReference type="ARBA" id="ARBA00022630"/>
    </source>
</evidence>
<dbReference type="AlphaFoldDB" id="A0A5J5H217"/>
<dbReference type="Gene3D" id="3.10.520.10">
    <property type="entry name" value="ApbE-like domains"/>
    <property type="match status" value="1"/>
</dbReference>
<comment type="caution">
    <text evidence="13">The sequence shown here is derived from an EMBL/GenBank/DDBJ whole genome shotgun (WGS) entry which is preliminary data.</text>
</comment>
<keyword evidence="7 10" id="KW-0460">Magnesium</keyword>
<comment type="cofactor">
    <cofactor evidence="11">
        <name>Mg(2+)</name>
        <dbReference type="ChEBI" id="CHEBI:18420"/>
    </cofactor>
    <cofactor evidence="11">
        <name>Mn(2+)</name>
        <dbReference type="ChEBI" id="CHEBI:29035"/>
    </cofactor>
    <text evidence="11">Magnesium. Can also use manganese.</text>
</comment>
<keyword evidence="12" id="KW-0472">Membrane</keyword>
<evidence type="ECO:0000256" key="6">
    <source>
        <dbReference type="ARBA" id="ARBA00022827"/>
    </source>
</evidence>
<comment type="catalytic activity">
    <reaction evidence="9 10 12">
        <text>L-threonyl-[protein] + FAD = FMN-L-threonyl-[protein] + AMP + H(+)</text>
        <dbReference type="Rhea" id="RHEA:36847"/>
        <dbReference type="Rhea" id="RHEA-COMP:11060"/>
        <dbReference type="Rhea" id="RHEA-COMP:11061"/>
        <dbReference type="ChEBI" id="CHEBI:15378"/>
        <dbReference type="ChEBI" id="CHEBI:30013"/>
        <dbReference type="ChEBI" id="CHEBI:57692"/>
        <dbReference type="ChEBI" id="CHEBI:74257"/>
        <dbReference type="ChEBI" id="CHEBI:456215"/>
        <dbReference type="EC" id="2.7.1.180"/>
    </reaction>
</comment>
<keyword evidence="12" id="KW-0449">Lipoprotein</keyword>
<comment type="subcellular location">
    <subcellularLocation>
        <location evidence="12">Cell inner membrane</location>
        <topology evidence="12">Lipid-anchor</topology>
        <orientation evidence="12">Periplasmic side</orientation>
    </subcellularLocation>
</comment>
<evidence type="ECO:0000256" key="10">
    <source>
        <dbReference type="PIRNR" id="PIRNR006268"/>
    </source>
</evidence>
<feature type="signal peptide" evidence="12">
    <location>
        <begin position="1"/>
        <end position="23"/>
    </location>
</feature>
<keyword evidence="12" id="KW-1003">Cell membrane</keyword>
<sequence>MKKNKLLSIVLVALLLLSGCAGKEKEAKAPEPELLTSPYKKTEFLMGTIVTLKIYDEGKEEVLEKTFDRIKYLAAHITVNENEKQSEIDEINRKAGIEPVKVTKDIYELIEAGEAYSVDTEGTFDITIGPLTNLWRIGFPDARKPEQSEIDAVLPLIDYEQVELNKKDQTVYLKEQGMQLDLGAIAKGYITDEVVEVLKDNGVTTAIVDLGGNIYVLGKNPSGREWTVGVQNPLSSRGETIGKITEANKSIVTSGIYERYLEVDGETYHHLLNPDDGYPFNNDIAGVSIVTKKSIDGDGLSTSLFSKGIQDGLEFIEQYEGAEAIFISTDNKVYITSGLKGNFELTNDEFKLVE</sequence>
<dbReference type="PROSITE" id="PS51257">
    <property type="entry name" value="PROKAR_LIPOPROTEIN"/>
    <property type="match status" value="1"/>
</dbReference>
<protein>
    <recommendedName>
        <fullName evidence="2 10">FAD:protein FMN transferase</fullName>
        <ecNumber evidence="1 10">2.7.1.180</ecNumber>
    </recommendedName>
    <alternativeName>
        <fullName evidence="8 10">Flavin transferase</fullName>
    </alternativeName>
</protein>
<dbReference type="PANTHER" id="PTHR30040:SF2">
    <property type="entry name" value="FAD:PROTEIN FMN TRANSFERASE"/>
    <property type="match status" value="1"/>
</dbReference>
<evidence type="ECO:0000256" key="7">
    <source>
        <dbReference type="ARBA" id="ARBA00022842"/>
    </source>
</evidence>
<proteinExistence type="inferred from homology"/>
<feature type="chain" id="PRO_5039752452" description="FAD:protein FMN transferase" evidence="12">
    <location>
        <begin position="24"/>
        <end position="354"/>
    </location>
</feature>
<dbReference type="EC" id="2.7.1.180" evidence="1 10"/>
<keyword evidence="6 10" id="KW-0274">FAD</keyword>
<dbReference type="PANTHER" id="PTHR30040">
    <property type="entry name" value="THIAMINE BIOSYNTHESIS LIPOPROTEIN APBE"/>
    <property type="match status" value="1"/>
</dbReference>
<dbReference type="SUPFAM" id="SSF143631">
    <property type="entry name" value="ApbE-like"/>
    <property type="match status" value="1"/>
</dbReference>
<evidence type="ECO:0000256" key="12">
    <source>
        <dbReference type="RuleBase" id="RU363002"/>
    </source>
</evidence>
<evidence type="ECO:0000256" key="2">
    <source>
        <dbReference type="ARBA" id="ARBA00016337"/>
    </source>
</evidence>
<evidence type="ECO:0000256" key="5">
    <source>
        <dbReference type="ARBA" id="ARBA00022723"/>
    </source>
</evidence>
<gene>
    <name evidence="13" type="ORF">F4V44_23430</name>
</gene>
<evidence type="ECO:0000256" key="11">
    <source>
        <dbReference type="PIRSR" id="PIRSR006268-2"/>
    </source>
</evidence>
<feature type="binding site" evidence="11">
    <location>
        <position position="184"/>
    </location>
    <ligand>
        <name>Mg(2+)</name>
        <dbReference type="ChEBI" id="CHEBI:18420"/>
    </ligand>
</feature>